<feature type="transmembrane region" description="Helical" evidence="1">
    <location>
        <begin position="48"/>
        <end position="69"/>
    </location>
</feature>
<dbReference type="RefSeq" id="WP_023788943.1">
    <property type="nucleotide sequence ID" value="NC_022998.1"/>
</dbReference>
<protein>
    <recommendedName>
        <fullName evidence="4">Transmembrane protein</fullName>
    </recommendedName>
</protein>
<dbReference type="AlphaFoldDB" id="V5RHK9"/>
<keyword evidence="3" id="KW-1185">Reference proteome</keyword>
<feature type="transmembrane region" description="Helical" evidence="1">
    <location>
        <begin position="89"/>
        <end position="108"/>
    </location>
</feature>
<evidence type="ECO:0008006" key="4">
    <source>
        <dbReference type="Google" id="ProtNLM"/>
    </source>
</evidence>
<organism evidence="2 3">
    <name type="scientific">Spiroplasma apis B31</name>
    <dbReference type="NCBI Taxonomy" id="1276258"/>
    <lineage>
        <taxon>Bacteria</taxon>
        <taxon>Bacillati</taxon>
        <taxon>Mycoplasmatota</taxon>
        <taxon>Mollicutes</taxon>
        <taxon>Entomoplasmatales</taxon>
        <taxon>Spiroplasmataceae</taxon>
        <taxon>Spiroplasma</taxon>
    </lineage>
</organism>
<name>V5RHK9_SPIAP</name>
<dbReference type="Proteomes" id="UP000018550">
    <property type="component" value="Chromosome"/>
</dbReference>
<evidence type="ECO:0000313" key="3">
    <source>
        <dbReference type="Proteomes" id="UP000018550"/>
    </source>
</evidence>
<dbReference type="KEGG" id="sapi:SAPIS_v1c01630"/>
<dbReference type="EMBL" id="CP006682">
    <property type="protein sequence ID" value="AHB36009.1"/>
    <property type="molecule type" value="Genomic_DNA"/>
</dbReference>
<keyword evidence="1" id="KW-0472">Membrane</keyword>
<sequence length="117" mass="13884">MKNSKRKPSAKFYLSSILFLDIFGFGIFIAGIFQIINENTIYGQKLNVGLIFLDSFVPFISTYVLSVYIRIKYKSYFISSTDKSERKKYMIFSFIFIINFFAIIYFYIKNKNKHEVK</sequence>
<gene>
    <name evidence="2" type="ORF">SAPIS_v1c01630</name>
</gene>
<keyword evidence="1" id="KW-1133">Transmembrane helix</keyword>
<reference evidence="2 3" key="1">
    <citation type="journal article" date="2014" name="Genome Announc.">
        <title>Complete Genome Sequence of Spiroplasma apis B31T (ATCC 33834), a Bacterium Associated with May Disease of Honeybees (Apis mellifera).</title>
        <authorList>
            <person name="Ku C."/>
            <person name="Lo W.S."/>
            <person name="Chen L.L."/>
            <person name="Kuo C.H."/>
        </authorList>
    </citation>
    <scope>NUCLEOTIDE SEQUENCE [LARGE SCALE GENOMIC DNA]</scope>
    <source>
        <strain evidence="2">B31</strain>
    </source>
</reference>
<proteinExistence type="predicted"/>
<accession>V5RHK9</accession>
<feature type="transmembrane region" description="Helical" evidence="1">
    <location>
        <begin position="12"/>
        <end position="36"/>
    </location>
</feature>
<keyword evidence="1" id="KW-0812">Transmembrane</keyword>
<evidence type="ECO:0000256" key="1">
    <source>
        <dbReference type="SAM" id="Phobius"/>
    </source>
</evidence>
<dbReference type="HOGENOM" id="CLU_2083371_0_0_14"/>
<evidence type="ECO:0000313" key="2">
    <source>
        <dbReference type="EMBL" id="AHB36009.1"/>
    </source>
</evidence>